<dbReference type="VEuPathDB" id="FungiDB:PV07_04593"/>
<dbReference type="AlphaFoldDB" id="A0A0D2CPF3"/>
<accession>A0A0D2CPF3</accession>
<name>A0A0D2CPF3_9EURO</name>
<gene>
    <name evidence="2" type="ORF">PV07_04593</name>
</gene>
<proteinExistence type="predicted"/>
<sequence>MQLCELQNPVGITVTRPCVRRSNILGYVALLLRHRRLKRFVEKWEYAVAPQPTCFSGPSGGASLTNLLGESIWSNHRRTGYRFLGDTQISTAYLYLVKYGAGNAWDGTGPSTINFLRPFLFFGCNVSTGLLAVFRRRERKKKEKELSCQMLESWKT</sequence>
<organism evidence="2 3">
    <name type="scientific">Cladophialophora immunda</name>
    <dbReference type="NCBI Taxonomy" id="569365"/>
    <lineage>
        <taxon>Eukaryota</taxon>
        <taxon>Fungi</taxon>
        <taxon>Dikarya</taxon>
        <taxon>Ascomycota</taxon>
        <taxon>Pezizomycotina</taxon>
        <taxon>Eurotiomycetes</taxon>
        <taxon>Chaetothyriomycetidae</taxon>
        <taxon>Chaetothyriales</taxon>
        <taxon>Herpotrichiellaceae</taxon>
        <taxon>Cladophialophora</taxon>
    </lineage>
</organism>
<dbReference type="RefSeq" id="XP_016253314.1">
    <property type="nucleotide sequence ID" value="XM_016391412.1"/>
</dbReference>
<evidence type="ECO:0000256" key="1">
    <source>
        <dbReference type="SAM" id="Phobius"/>
    </source>
</evidence>
<keyword evidence="3" id="KW-1185">Reference proteome</keyword>
<dbReference type="EMBL" id="KN847041">
    <property type="protein sequence ID" value="KIW33098.1"/>
    <property type="molecule type" value="Genomic_DNA"/>
</dbReference>
<feature type="transmembrane region" description="Helical" evidence="1">
    <location>
        <begin position="115"/>
        <end position="134"/>
    </location>
</feature>
<protein>
    <submittedName>
        <fullName evidence="2">Uncharacterized protein</fullName>
    </submittedName>
</protein>
<evidence type="ECO:0000313" key="3">
    <source>
        <dbReference type="Proteomes" id="UP000054466"/>
    </source>
</evidence>
<reference evidence="2 3" key="1">
    <citation type="submission" date="2015-01" db="EMBL/GenBank/DDBJ databases">
        <title>The Genome Sequence of Cladophialophora immunda CBS83496.</title>
        <authorList>
            <consortium name="The Broad Institute Genomics Platform"/>
            <person name="Cuomo C."/>
            <person name="de Hoog S."/>
            <person name="Gorbushina A."/>
            <person name="Stielow B."/>
            <person name="Teixiera M."/>
            <person name="Abouelleil A."/>
            <person name="Chapman S.B."/>
            <person name="Priest M."/>
            <person name="Young S.K."/>
            <person name="Wortman J."/>
            <person name="Nusbaum C."/>
            <person name="Birren B."/>
        </authorList>
    </citation>
    <scope>NUCLEOTIDE SEQUENCE [LARGE SCALE GENOMIC DNA]</scope>
    <source>
        <strain evidence="2 3">CBS 83496</strain>
    </source>
</reference>
<dbReference type="GeneID" id="27343787"/>
<dbReference type="Proteomes" id="UP000054466">
    <property type="component" value="Unassembled WGS sequence"/>
</dbReference>
<keyword evidence="1" id="KW-0812">Transmembrane</keyword>
<keyword evidence="1" id="KW-0472">Membrane</keyword>
<dbReference type="HOGENOM" id="CLU_1686376_0_0_1"/>
<keyword evidence="1" id="KW-1133">Transmembrane helix</keyword>
<evidence type="ECO:0000313" key="2">
    <source>
        <dbReference type="EMBL" id="KIW33098.1"/>
    </source>
</evidence>